<keyword evidence="3" id="KW-1185">Reference proteome</keyword>
<evidence type="ECO:0000313" key="3">
    <source>
        <dbReference type="Proteomes" id="UP000324897"/>
    </source>
</evidence>
<comment type="caution">
    <text evidence="2">The sequence shown here is derived from an EMBL/GenBank/DDBJ whole genome shotgun (WGS) entry which is preliminary data.</text>
</comment>
<evidence type="ECO:0000259" key="1">
    <source>
        <dbReference type="Pfam" id="PF23635"/>
    </source>
</evidence>
<dbReference type="PANTHER" id="PTHR33207">
    <property type="entry name" value="F-BOX DOMAIN CONTAINING PROTEIN-RELATED"/>
    <property type="match status" value="1"/>
</dbReference>
<dbReference type="InterPro" id="IPR036047">
    <property type="entry name" value="F-box-like_dom_sf"/>
</dbReference>
<name>A0A5J9UB72_9POAL</name>
<sequence>MRRSNPTHDVSSRCAGSTTQISSLAADVLGEIFLRLPSPASVARASCACVHWRGVASSAAFLRRFHGCAPLVKYVSCCSLTHPASRSLSDDPDIAAFLRRAKFHQEPCDLVLDCRHGLLLISPSEQTGNHAKEVLVVYEPVSDLRVNIGSRPDDGHPCSYFTDCLLLDGHDGSVASVQEDGQRIRAVVYDLSSNQWTFHPWVEGISAPEATTDQNSVVIKPSPMHAARCVYWKYRAHDSLLSLDMATMEFSIVPLPHRVRAKTPYAVGEMRNAECCLVSCSAHSIADAGQKMQVWRRVVSGNDVEHWELQRQVPLMELVQAIPARLRVYNIRAVAAGNVLVWFKVEGHSQSVNDHAAFCLDSFKMLEQFVSHELILYPYQMTWPPLLATGCAVADAPGKCCVYSCVLSFHTAKHMV</sequence>
<feature type="non-terminal residue" evidence="2">
    <location>
        <position position="1"/>
    </location>
</feature>
<feature type="non-terminal residue" evidence="2">
    <location>
        <position position="416"/>
    </location>
</feature>
<dbReference type="EMBL" id="RWGY01000026">
    <property type="protein sequence ID" value="TVU20796.1"/>
    <property type="molecule type" value="Genomic_DNA"/>
</dbReference>
<reference evidence="2 3" key="1">
    <citation type="journal article" date="2019" name="Sci. Rep.">
        <title>A high-quality genome of Eragrostis curvula grass provides insights into Poaceae evolution and supports new strategies to enhance forage quality.</title>
        <authorList>
            <person name="Carballo J."/>
            <person name="Santos B.A.C.M."/>
            <person name="Zappacosta D."/>
            <person name="Garbus I."/>
            <person name="Selva J.P."/>
            <person name="Gallo C.A."/>
            <person name="Diaz A."/>
            <person name="Albertini E."/>
            <person name="Caccamo M."/>
            <person name="Echenique V."/>
        </authorList>
    </citation>
    <scope>NUCLEOTIDE SEQUENCE [LARGE SCALE GENOMIC DNA]</scope>
    <source>
        <strain evidence="3">cv. Victoria</strain>
        <tissue evidence="2">Leaf</tissue>
    </source>
</reference>
<organism evidence="2 3">
    <name type="scientific">Eragrostis curvula</name>
    <name type="common">weeping love grass</name>
    <dbReference type="NCBI Taxonomy" id="38414"/>
    <lineage>
        <taxon>Eukaryota</taxon>
        <taxon>Viridiplantae</taxon>
        <taxon>Streptophyta</taxon>
        <taxon>Embryophyta</taxon>
        <taxon>Tracheophyta</taxon>
        <taxon>Spermatophyta</taxon>
        <taxon>Magnoliopsida</taxon>
        <taxon>Liliopsida</taxon>
        <taxon>Poales</taxon>
        <taxon>Poaceae</taxon>
        <taxon>PACMAD clade</taxon>
        <taxon>Chloridoideae</taxon>
        <taxon>Eragrostideae</taxon>
        <taxon>Eragrostidinae</taxon>
        <taxon>Eragrostis</taxon>
    </lineage>
</organism>
<accession>A0A5J9UB72</accession>
<proteinExistence type="predicted"/>
<dbReference type="Pfam" id="PF23635">
    <property type="entry name" value="Beta-prop_AT5G49610-like"/>
    <property type="match status" value="1"/>
</dbReference>
<dbReference type="InterPro" id="IPR056594">
    <property type="entry name" value="AT5G49610-like_b-prop"/>
</dbReference>
<dbReference type="OrthoDB" id="622016at2759"/>
<dbReference type="SUPFAM" id="SSF81383">
    <property type="entry name" value="F-box domain"/>
    <property type="match status" value="1"/>
</dbReference>
<dbReference type="Gramene" id="TVU20796">
    <property type="protein sequence ID" value="TVU20796"/>
    <property type="gene ID" value="EJB05_30392"/>
</dbReference>
<evidence type="ECO:0000313" key="2">
    <source>
        <dbReference type="EMBL" id="TVU20796.1"/>
    </source>
</evidence>
<dbReference type="Proteomes" id="UP000324897">
    <property type="component" value="Unassembled WGS sequence"/>
</dbReference>
<gene>
    <name evidence="2" type="ORF">EJB05_30392</name>
</gene>
<protein>
    <recommendedName>
        <fullName evidence="1">F-box protein AT5G49610-like beta-propeller domain-containing protein</fullName>
    </recommendedName>
</protein>
<feature type="domain" description="F-box protein AT5G49610-like beta-propeller" evidence="1">
    <location>
        <begin position="111"/>
        <end position="385"/>
    </location>
</feature>
<dbReference type="Gene3D" id="1.20.1280.50">
    <property type="match status" value="1"/>
</dbReference>
<dbReference type="AlphaFoldDB" id="A0A5J9UB72"/>